<feature type="binding site" description="axial binding residue" evidence="8">
    <location>
        <position position="466"/>
    </location>
    <ligand>
        <name>heme</name>
        <dbReference type="ChEBI" id="CHEBI:30413"/>
    </ligand>
    <ligandPart>
        <name>Fe</name>
        <dbReference type="ChEBI" id="CHEBI:18248"/>
    </ligandPart>
</feature>
<keyword evidence="3 8" id="KW-0349">Heme</keyword>
<dbReference type="InterPro" id="IPR001128">
    <property type="entry name" value="Cyt_P450"/>
</dbReference>
<evidence type="ECO:0000256" key="9">
    <source>
        <dbReference type="RuleBase" id="RU000461"/>
    </source>
</evidence>
<dbReference type="GO" id="GO:0005506">
    <property type="term" value="F:iron ion binding"/>
    <property type="evidence" value="ECO:0007669"/>
    <property type="project" value="InterPro"/>
</dbReference>
<organism evidence="10 11">
    <name type="scientific">Zasmidium cellare ATCC 36951</name>
    <dbReference type="NCBI Taxonomy" id="1080233"/>
    <lineage>
        <taxon>Eukaryota</taxon>
        <taxon>Fungi</taxon>
        <taxon>Dikarya</taxon>
        <taxon>Ascomycota</taxon>
        <taxon>Pezizomycotina</taxon>
        <taxon>Dothideomycetes</taxon>
        <taxon>Dothideomycetidae</taxon>
        <taxon>Mycosphaerellales</taxon>
        <taxon>Mycosphaerellaceae</taxon>
        <taxon>Zasmidium</taxon>
    </lineage>
</organism>
<dbReference type="InterPro" id="IPR017972">
    <property type="entry name" value="Cyt_P450_CS"/>
</dbReference>
<dbReference type="SUPFAM" id="SSF48264">
    <property type="entry name" value="Cytochrome P450"/>
    <property type="match status" value="1"/>
</dbReference>
<dbReference type="GeneID" id="54562508"/>
<keyword evidence="6 8" id="KW-0408">Iron</keyword>
<dbReference type="InterPro" id="IPR047146">
    <property type="entry name" value="Cyt_P450_E_CYP52_fungi"/>
</dbReference>
<evidence type="ECO:0000256" key="1">
    <source>
        <dbReference type="ARBA" id="ARBA00001971"/>
    </source>
</evidence>
<dbReference type="Gene3D" id="1.10.630.10">
    <property type="entry name" value="Cytochrome P450"/>
    <property type="match status" value="1"/>
</dbReference>
<protein>
    <recommendedName>
        <fullName evidence="12">Cytochrome P450</fullName>
    </recommendedName>
</protein>
<dbReference type="PRINTS" id="PR00463">
    <property type="entry name" value="EP450I"/>
</dbReference>
<dbReference type="PANTHER" id="PTHR24287">
    <property type="entry name" value="P450, PUTATIVE (EUROFUNG)-RELATED"/>
    <property type="match status" value="1"/>
</dbReference>
<evidence type="ECO:0000256" key="2">
    <source>
        <dbReference type="ARBA" id="ARBA00010617"/>
    </source>
</evidence>
<keyword evidence="7 9" id="KW-0503">Monooxygenase</keyword>
<evidence type="ECO:0000256" key="8">
    <source>
        <dbReference type="PIRSR" id="PIRSR602401-1"/>
    </source>
</evidence>
<dbReference type="CDD" id="cd11063">
    <property type="entry name" value="CYP52"/>
    <property type="match status" value="1"/>
</dbReference>
<comment type="cofactor">
    <cofactor evidence="1 8">
        <name>heme</name>
        <dbReference type="ChEBI" id="CHEBI:30413"/>
    </cofactor>
</comment>
<keyword evidence="11" id="KW-1185">Reference proteome</keyword>
<dbReference type="PANTHER" id="PTHR24287:SF1">
    <property type="entry name" value="P450, PUTATIVE (EUROFUNG)-RELATED"/>
    <property type="match status" value="1"/>
</dbReference>
<dbReference type="InterPro" id="IPR036396">
    <property type="entry name" value="Cyt_P450_sf"/>
</dbReference>
<keyword evidence="4 8" id="KW-0479">Metal-binding</keyword>
<keyword evidence="5 9" id="KW-0560">Oxidoreductase</keyword>
<dbReference type="EMBL" id="ML993625">
    <property type="protein sequence ID" value="KAF2160552.1"/>
    <property type="molecule type" value="Genomic_DNA"/>
</dbReference>
<evidence type="ECO:0000256" key="5">
    <source>
        <dbReference type="ARBA" id="ARBA00023002"/>
    </source>
</evidence>
<dbReference type="RefSeq" id="XP_033661441.1">
    <property type="nucleotide sequence ID" value="XM_033809236.1"/>
</dbReference>
<dbReference type="GO" id="GO:0004497">
    <property type="term" value="F:monooxygenase activity"/>
    <property type="evidence" value="ECO:0007669"/>
    <property type="project" value="UniProtKB-KW"/>
</dbReference>
<sequence length="524" mass="59829">MSSINLLAAGLFALALTYTLHTIYTKLTHARLARQLHCKPAHIRPHRLPLGIDTFQRYMHAASTQNSQNDDLAVYEELGCRATWNQNLLGFWQHMTADPRNVQALLANQFEDFELGPVRRGVFEPLIGHGIFTSDGKDWERSRGLLRPQFARGQVSDLNMVEAHVQNLWRRLDVQADGWTSTVDLAPLFFNLTLDSATEFLFGQSALSQLVPLRKQDKAEAQKSTTLDWSGFGKHFDAANATVTIRSRFLDLYFLYNPRSFQNDCREVHKYVDHVVDEALKRHNNPGGEKNNRYVFLTHLLKATQDRTELRSQLLNILLAGRDTTAGLLGWTFYYLARHPDIYTKLRQNILHTFGTATDTITFESLKSCTYLQHLLREVLRLEPLVPENARRAVRNTTLPSGGGADGLSPIYIRRGEEVAYNVFIMHHRKDIWGADADVFRPERWEERKKGVGWEYLPFNGGPRICLGQQFALTEAGYVVVRIVQRFERLEGVELGEGPTLRRFTATTSPVEVKVRLREAGRGE</sequence>
<evidence type="ECO:0000313" key="11">
    <source>
        <dbReference type="Proteomes" id="UP000799537"/>
    </source>
</evidence>
<evidence type="ECO:0000256" key="6">
    <source>
        <dbReference type="ARBA" id="ARBA00023004"/>
    </source>
</evidence>
<evidence type="ECO:0000256" key="4">
    <source>
        <dbReference type="ARBA" id="ARBA00022723"/>
    </source>
</evidence>
<evidence type="ECO:0000256" key="7">
    <source>
        <dbReference type="ARBA" id="ARBA00023033"/>
    </source>
</evidence>
<dbReference type="Proteomes" id="UP000799537">
    <property type="component" value="Unassembled WGS sequence"/>
</dbReference>
<dbReference type="Pfam" id="PF00067">
    <property type="entry name" value="p450"/>
    <property type="match status" value="1"/>
</dbReference>
<gene>
    <name evidence="10" type="ORF">M409DRAFT_28936</name>
</gene>
<dbReference type="GO" id="GO:0020037">
    <property type="term" value="F:heme binding"/>
    <property type="evidence" value="ECO:0007669"/>
    <property type="project" value="InterPro"/>
</dbReference>
<dbReference type="PRINTS" id="PR00385">
    <property type="entry name" value="P450"/>
</dbReference>
<evidence type="ECO:0008006" key="12">
    <source>
        <dbReference type="Google" id="ProtNLM"/>
    </source>
</evidence>
<dbReference type="GO" id="GO:0016705">
    <property type="term" value="F:oxidoreductase activity, acting on paired donors, with incorporation or reduction of molecular oxygen"/>
    <property type="evidence" value="ECO:0007669"/>
    <property type="project" value="InterPro"/>
</dbReference>
<name>A0A6A6C3W6_ZASCE</name>
<dbReference type="OrthoDB" id="1470350at2759"/>
<evidence type="ECO:0000256" key="3">
    <source>
        <dbReference type="ARBA" id="ARBA00022617"/>
    </source>
</evidence>
<accession>A0A6A6C3W6</accession>
<comment type="similarity">
    <text evidence="2 9">Belongs to the cytochrome P450 family.</text>
</comment>
<dbReference type="PROSITE" id="PS00086">
    <property type="entry name" value="CYTOCHROME_P450"/>
    <property type="match status" value="1"/>
</dbReference>
<dbReference type="AlphaFoldDB" id="A0A6A6C3W6"/>
<proteinExistence type="inferred from homology"/>
<reference evidence="10" key="1">
    <citation type="journal article" date="2020" name="Stud. Mycol.">
        <title>101 Dothideomycetes genomes: a test case for predicting lifestyles and emergence of pathogens.</title>
        <authorList>
            <person name="Haridas S."/>
            <person name="Albert R."/>
            <person name="Binder M."/>
            <person name="Bloem J."/>
            <person name="Labutti K."/>
            <person name="Salamov A."/>
            <person name="Andreopoulos B."/>
            <person name="Baker S."/>
            <person name="Barry K."/>
            <person name="Bills G."/>
            <person name="Bluhm B."/>
            <person name="Cannon C."/>
            <person name="Castanera R."/>
            <person name="Culley D."/>
            <person name="Daum C."/>
            <person name="Ezra D."/>
            <person name="Gonzalez J."/>
            <person name="Henrissat B."/>
            <person name="Kuo A."/>
            <person name="Liang C."/>
            <person name="Lipzen A."/>
            <person name="Lutzoni F."/>
            <person name="Magnuson J."/>
            <person name="Mondo S."/>
            <person name="Nolan M."/>
            <person name="Ohm R."/>
            <person name="Pangilinan J."/>
            <person name="Park H.-J."/>
            <person name="Ramirez L."/>
            <person name="Alfaro M."/>
            <person name="Sun H."/>
            <person name="Tritt A."/>
            <person name="Yoshinaga Y."/>
            <person name="Zwiers L.-H."/>
            <person name="Turgeon B."/>
            <person name="Goodwin S."/>
            <person name="Spatafora J."/>
            <person name="Crous P."/>
            <person name="Grigoriev I."/>
        </authorList>
    </citation>
    <scope>NUCLEOTIDE SEQUENCE</scope>
    <source>
        <strain evidence="10">ATCC 36951</strain>
    </source>
</reference>
<dbReference type="InterPro" id="IPR002401">
    <property type="entry name" value="Cyt_P450_E_grp-I"/>
</dbReference>
<evidence type="ECO:0000313" key="10">
    <source>
        <dbReference type="EMBL" id="KAF2160552.1"/>
    </source>
</evidence>